<dbReference type="InterPro" id="IPR001482">
    <property type="entry name" value="T2SS/T4SS_dom"/>
</dbReference>
<dbReference type="Gene3D" id="3.30.300.160">
    <property type="entry name" value="Type II secretion system, protein E, N-terminal domain"/>
    <property type="match status" value="1"/>
</dbReference>
<evidence type="ECO:0000259" key="4">
    <source>
        <dbReference type="PROSITE" id="PS00662"/>
    </source>
</evidence>
<accession>A0A9X4H966</accession>
<dbReference type="AlphaFoldDB" id="A0A9X4H966"/>
<dbReference type="PANTHER" id="PTHR30258:SF3">
    <property type="entry name" value="SLL1921 PROTEIN"/>
    <property type="match status" value="1"/>
</dbReference>
<dbReference type="InterPro" id="IPR027417">
    <property type="entry name" value="P-loop_NTPase"/>
</dbReference>
<dbReference type="FunFam" id="3.30.450.90:FF:000001">
    <property type="entry name" value="Type II secretion system ATPase GspE"/>
    <property type="match status" value="1"/>
</dbReference>
<dbReference type="InterPro" id="IPR007831">
    <property type="entry name" value="T2SS_GspE_N"/>
</dbReference>
<dbReference type="Gene3D" id="3.30.450.90">
    <property type="match status" value="1"/>
</dbReference>
<protein>
    <submittedName>
        <fullName evidence="5">GspE/PulE family protein</fullName>
    </submittedName>
</protein>
<name>A0A9X4H966_9FIRM</name>
<evidence type="ECO:0000313" key="6">
    <source>
        <dbReference type="Proteomes" id="UP001154312"/>
    </source>
</evidence>
<keyword evidence="2" id="KW-0547">Nucleotide-binding</keyword>
<dbReference type="PROSITE" id="PS00662">
    <property type="entry name" value="T2SP_E"/>
    <property type="match status" value="1"/>
</dbReference>
<dbReference type="SMART" id="SM00382">
    <property type="entry name" value="AAA"/>
    <property type="match status" value="1"/>
</dbReference>
<dbReference type="CDD" id="cd01129">
    <property type="entry name" value="PulE-GspE-like"/>
    <property type="match status" value="1"/>
</dbReference>
<evidence type="ECO:0000313" key="5">
    <source>
        <dbReference type="EMBL" id="MDF9409769.1"/>
    </source>
</evidence>
<evidence type="ECO:0000256" key="2">
    <source>
        <dbReference type="ARBA" id="ARBA00022741"/>
    </source>
</evidence>
<dbReference type="Pfam" id="PF00437">
    <property type="entry name" value="T2SSE"/>
    <property type="match status" value="1"/>
</dbReference>
<comment type="similarity">
    <text evidence="1">Belongs to the GSP E family.</text>
</comment>
<keyword evidence="3" id="KW-0067">ATP-binding</keyword>
<dbReference type="GO" id="GO:0005886">
    <property type="term" value="C:plasma membrane"/>
    <property type="evidence" value="ECO:0007669"/>
    <property type="project" value="TreeGrafter"/>
</dbReference>
<dbReference type="GO" id="GO:0005524">
    <property type="term" value="F:ATP binding"/>
    <property type="evidence" value="ECO:0007669"/>
    <property type="project" value="UniProtKB-KW"/>
</dbReference>
<dbReference type="SUPFAM" id="SSF160246">
    <property type="entry name" value="EspE N-terminal domain-like"/>
    <property type="match status" value="1"/>
</dbReference>
<evidence type="ECO:0000256" key="1">
    <source>
        <dbReference type="ARBA" id="ARBA00006611"/>
    </source>
</evidence>
<dbReference type="PANTHER" id="PTHR30258">
    <property type="entry name" value="TYPE II SECRETION SYSTEM PROTEIN GSPE-RELATED"/>
    <property type="match status" value="1"/>
</dbReference>
<dbReference type="SUPFAM" id="SSF52540">
    <property type="entry name" value="P-loop containing nucleoside triphosphate hydrolases"/>
    <property type="match status" value="1"/>
</dbReference>
<dbReference type="InterPro" id="IPR003593">
    <property type="entry name" value="AAA+_ATPase"/>
</dbReference>
<keyword evidence="6" id="KW-1185">Reference proteome</keyword>
<reference evidence="5" key="1">
    <citation type="submission" date="2022-02" db="EMBL/GenBank/DDBJ databases">
        <authorList>
            <person name="Leng L."/>
        </authorList>
    </citation>
    <scope>NUCLEOTIDE SEQUENCE</scope>
    <source>
        <strain evidence="5">JI</strain>
    </source>
</reference>
<proteinExistence type="inferred from homology"/>
<dbReference type="RefSeq" id="WP_277445279.1">
    <property type="nucleotide sequence ID" value="NZ_JAKOAV010000042.1"/>
</dbReference>
<feature type="domain" description="Bacterial type II secretion system protein E" evidence="4">
    <location>
        <begin position="382"/>
        <end position="396"/>
    </location>
</feature>
<organism evidence="5 6">
    <name type="scientific">Pelotomaculum isophthalicicum JI</name>
    <dbReference type="NCBI Taxonomy" id="947010"/>
    <lineage>
        <taxon>Bacteria</taxon>
        <taxon>Bacillati</taxon>
        <taxon>Bacillota</taxon>
        <taxon>Clostridia</taxon>
        <taxon>Eubacteriales</taxon>
        <taxon>Desulfotomaculaceae</taxon>
        <taxon>Pelotomaculum</taxon>
    </lineage>
</organism>
<sequence>MNINLNQNKKLRLGDMLVQAGVINEEQLKEALGKQRSLGKRLGEVLLEGGYITQQDLTKVLETQLGIESINLKQTAADPKTARMIPENLARRHVVIPVQVAKGHLLLAMRDPLDQVAIQDVRLLVQMPVTPVLATKDDIVASIERVFSQATAAKAADDFVQSQAGLLAGLDDTFLDVNSAPIVRLVNSTLENAVRSGASDVHIEPNHDQMRVRIRVDGILQEVLSTSLGTHGAVSSRVKVMAGLNIAEKRVPQDGRIMINVDRRDIDLRVSTMPTTYGEKVVMRILDRSNFMVGKENLGFSAGDLDIFGRMIAKPHGIILVTGPTGSGKTTTLYSMLTELNDNKKNIITLEDPVEFDMKGINQTQINIKAGLTFASGLRAILRQDPDIVMVGEIRDSETAEIAARAALTGHLVLSTLHTNDAPGAVARIIDMGVEPFLISSSLIGIVAQRLVRKICPVCKEKYEAGEREKRILRHPLDAPLALTKGAGCDYCNHTGYKGRIGVYEMMEVGKEHRLLIDRRSPTDELRDTAISLGMVPLWEDAYQKVLSGVTTLEEMLRVTYTA</sequence>
<dbReference type="EMBL" id="JAKOAV010000042">
    <property type="protein sequence ID" value="MDF9409769.1"/>
    <property type="molecule type" value="Genomic_DNA"/>
</dbReference>
<comment type="caution">
    <text evidence="5">The sequence shown here is derived from an EMBL/GenBank/DDBJ whole genome shotgun (WGS) entry which is preliminary data.</text>
</comment>
<dbReference type="GO" id="GO:0016887">
    <property type="term" value="F:ATP hydrolysis activity"/>
    <property type="evidence" value="ECO:0007669"/>
    <property type="project" value="TreeGrafter"/>
</dbReference>
<dbReference type="Gene3D" id="3.40.50.300">
    <property type="entry name" value="P-loop containing nucleotide triphosphate hydrolases"/>
    <property type="match status" value="1"/>
</dbReference>
<dbReference type="Pfam" id="PF05157">
    <property type="entry name" value="MshEN"/>
    <property type="match status" value="1"/>
</dbReference>
<dbReference type="Proteomes" id="UP001154312">
    <property type="component" value="Unassembled WGS sequence"/>
</dbReference>
<dbReference type="FunFam" id="3.40.50.300:FF:000398">
    <property type="entry name" value="Type IV pilus assembly ATPase PilB"/>
    <property type="match status" value="1"/>
</dbReference>
<gene>
    <name evidence="5" type="ORF">L7E55_15670</name>
</gene>
<dbReference type="InterPro" id="IPR037257">
    <property type="entry name" value="T2SS_E_N_sf"/>
</dbReference>
<evidence type="ECO:0000256" key="3">
    <source>
        <dbReference type="ARBA" id="ARBA00022840"/>
    </source>
</evidence>